<feature type="compositionally biased region" description="Polar residues" evidence="1">
    <location>
        <begin position="44"/>
        <end position="64"/>
    </location>
</feature>
<evidence type="ECO:0000313" key="2">
    <source>
        <dbReference type="EMBL" id="CEM09254.1"/>
    </source>
</evidence>
<reference evidence="2" key="1">
    <citation type="submission" date="2014-11" db="EMBL/GenBank/DDBJ databases">
        <authorList>
            <person name="Otto D Thomas"/>
            <person name="Naeem Raeece"/>
        </authorList>
    </citation>
    <scope>NUCLEOTIDE SEQUENCE</scope>
</reference>
<name>A0A0G4F9B1_9ALVE</name>
<dbReference type="VEuPathDB" id="CryptoDB:Cvel_15841"/>
<feature type="region of interest" description="Disordered" evidence="1">
    <location>
        <begin position="28"/>
        <end position="70"/>
    </location>
</feature>
<accession>A0A0G4F9B1</accession>
<proteinExistence type="predicted"/>
<organism evidence="2">
    <name type="scientific">Chromera velia CCMP2878</name>
    <dbReference type="NCBI Taxonomy" id="1169474"/>
    <lineage>
        <taxon>Eukaryota</taxon>
        <taxon>Sar</taxon>
        <taxon>Alveolata</taxon>
        <taxon>Colpodellida</taxon>
        <taxon>Chromeraceae</taxon>
        <taxon>Chromera</taxon>
    </lineage>
</organism>
<sequence length="207" mass="23132">MTFRPCAFLPSGFPLLGRLLPKTVFPAPSSSQVFPSPPPSLSSTTRHFSSEGQSRVQVPTSARTSGDVKPIDEQPKRMYQATYSTGQYENWEDDPRFSFHKQIRYGAAIGMQPRKDLKVGPHRRGRIFVGPREDPFSFCINVLLVGLTAYYISTLSWGEGWHVRRKRIIKERLMKEYGLTEADLDDIEGSDAPLSDELTGSSASSSS</sequence>
<dbReference type="EMBL" id="CDMZ01000212">
    <property type="protein sequence ID" value="CEM09254.1"/>
    <property type="molecule type" value="Genomic_DNA"/>
</dbReference>
<dbReference type="AlphaFoldDB" id="A0A0G4F9B1"/>
<protein>
    <submittedName>
        <fullName evidence="2">Uncharacterized protein</fullName>
    </submittedName>
</protein>
<feature type="region of interest" description="Disordered" evidence="1">
    <location>
        <begin position="186"/>
        <end position="207"/>
    </location>
</feature>
<gene>
    <name evidence="2" type="ORF">Cvel_15841</name>
</gene>
<evidence type="ECO:0000256" key="1">
    <source>
        <dbReference type="SAM" id="MobiDB-lite"/>
    </source>
</evidence>
<feature type="compositionally biased region" description="Polar residues" evidence="1">
    <location>
        <begin position="198"/>
        <end position="207"/>
    </location>
</feature>
<dbReference type="PhylomeDB" id="A0A0G4F9B1"/>